<dbReference type="Proteomes" id="UP001142055">
    <property type="component" value="Chromosome 3"/>
</dbReference>
<dbReference type="InterPro" id="IPR053227">
    <property type="entry name" value="TRPL-trafficking_regulator"/>
</dbReference>
<gene>
    <name evidence="2" type="ORF">RDWZM_009418</name>
</gene>
<comment type="caution">
    <text evidence="2">The sequence shown here is derived from an EMBL/GenBank/DDBJ whole genome shotgun (WGS) entry which is preliminary data.</text>
</comment>
<dbReference type="PANTHER" id="PTHR34932:SF1">
    <property type="entry name" value="TRPL TRANSLOCATION DEFECT PROTEIN 14"/>
    <property type="match status" value="1"/>
</dbReference>
<dbReference type="GO" id="GO:0070300">
    <property type="term" value="F:phosphatidic acid binding"/>
    <property type="evidence" value="ECO:0007669"/>
    <property type="project" value="TreeGrafter"/>
</dbReference>
<dbReference type="OrthoDB" id="6375174at2759"/>
<dbReference type="AlphaFoldDB" id="A0A9Q0RMA0"/>
<accession>A0A9Q0RMA0</accession>
<dbReference type="Gene3D" id="2.40.320.10">
    <property type="entry name" value="Hypothetical Protein Pfu-838710-001"/>
    <property type="match status" value="1"/>
</dbReference>
<dbReference type="OMA" id="DPCHPRC"/>
<dbReference type="PANTHER" id="PTHR34932">
    <property type="entry name" value="TRPL TRANSLOCATION DEFECT PROTEIN 14"/>
    <property type="match status" value="1"/>
</dbReference>
<keyword evidence="3" id="KW-1185">Reference proteome</keyword>
<evidence type="ECO:0000313" key="3">
    <source>
        <dbReference type="Proteomes" id="UP001142055"/>
    </source>
</evidence>
<evidence type="ECO:0000259" key="1">
    <source>
        <dbReference type="Pfam" id="PF13521"/>
    </source>
</evidence>
<dbReference type="Pfam" id="PF13521">
    <property type="entry name" value="AAA_28"/>
    <property type="match status" value="1"/>
</dbReference>
<dbReference type="EMBL" id="JAPWDV010000003">
    <property type="protein sequence ID" value="KAJ6218261.1"/>
    <property type="molecule type" value="Genomic_DNA"/>
</dbReference>
<evidence type="ECO:0000313" key="2">
    <source>
        <dbReference type="EMBL" id="KAJ6218261.1"/>
    </source>
</evidence>
<dbReference type="GO" id="GO:0035091">
    <property type="term" value="F:phosphatidylinositol binding"/>
    <property type="evidence" value="ECO:0007669"/>
    <property type="project" value="TreeGrafter"/>
</dbReference>
<proteinExistence type="predicted"/>
<dbReference type="InterPro" id="IPR038727">
    <property type="entry name" value="NadR/Ttd14_AAA_dom"/>
</dbReference>
<dbReference type="SUPFAM" id="SSF52540">
    <property type="entry name" value="P-loop containing nucleoside triphosphate hydrolases"/>
    <property type="match status" value="1"/>
</dbReference>
<feature type="domain" description="NadR/Ttd14 AAA" evidence="1">
    <location>
        <begin position="23"/>
        <end position="205"/>
    </location>
</feature>
<sequence length="392" mass="45879">MQSNIEGQLSNFANISNDRIVYRVVITGGPGAGKSAAQAQLSAFFENLGWQVYRVPKTASFLLHGGIRISEMSAIDFDTFQINLFKVMIAMERTYFTLAESCKNNCLVICDRGIMDNMAYMSKDVWWNVLKRYNWNMVELRDNRYNQIIHLVTSADGAEHAYNFTNTTERTETLEEARELDRRTIQAWLGHPDIEIIDNSTDFQTKIQKMIKSVCRRVGIVLHDRLNDQYKKVKFLIKPPLPSDSVFPPFQDFEIVHDYLLCNGQFPSKIRKRGQNGNWSYQYFQRLPNSIEVRHQITYKDYISMKMQRDKRYYTTIKTRRCFFWKNIYFQLDIYKSPNNLKLKDLILLEAYSTHCGNEMFGKLPPFLEINGEVTNDNSFKLSNLSLKSIKN</sequence>
<organism evidence="2 3">
    <name type="scientific">Blomia tropicalis</name>
    <name type="common">Mite</name>
    <dbReference type="NCBI Taxonomy" id="40697"/>
    <lineage>
        <taxon>Eukaryota</taxon>
        <taxon>Metazoa</taxon>
        <taxon>Ecdysozoa</taxon>
        <taxon>Arthropoda</taxon>
        <taxon>Chelicerata</taxon>
        <taxon>Arachnida</taxon>
        <taxon>Acari</taxon>
        <taxon>Acariformes</taxon>
        <taxon>Sarcoptiformes</taxon>
        <taxon>Astigmata</taxon>
        <taxon>Glycyphagoidea</taxon>
        <taxon>Echimyopodidae</taxon>
        <taxon>Blomia</taxon>
    </lineage>
</organism>
<reference evidence="2" key="1">
    <citation type="submission" date="2022-12" db="EMBL/GenBank/DDBJ databases">
        <title>Genome assemblies of Blomia tropicalis.</title>
        <authorList>
            <person name="Cui Y."/>
        </authorList>
    </citation>
    <scope>NUCLEOTIDE SEQUENCE</scope>
    <source>
        <tissue evidence="2">Adult mites</tissue>
    </source>
</reference>
<dbReference type="Gene3D" id="3.40.50.300">
    <property type="entry name" value="P-loop containing nucleotide triphosphate hydrolases"/>
    <property type="match status" value="1"/>
</dbReference>
<name>A0A9Q0RMA0_BLOTA</name>
<protein>
    <recommendedName>
        <fullName evidence="1">NadR/Ttd14 AAA domain-containing protein</fullName>
    </recommendedName>
</protein>
<dbReference type="InterPro" id="IPR027417">
    <property type="entry name" value="P-loop_NTPase"/>
</dbReference>
<dbReference type="GO" id="GO:0005525">
    <property type="term" value="F:GTP binding"/>
    <property type="evidence" value="ECO:0007669"/>
    <property type="project" value="TreeGrafter"/>
</dbReference>